<keyword evidence="3 6" id="KW-0479">Metal-binding</keyword>
<comment type="similarity">
    <text evidence="2 6">Belongs to the zinc-containing alcohol dehydrogenase family.</text>
</comment>
<dbReference type="PANTHER" id="PTHR43350:SF17">
    <property type="entry name" value="NAD-DEPENDENT ALCOHOL DEHYDROGENASE"/>
    <property type="match status" value="1"/>
</dbReference>
<keyword evidence="4 6" id="KW-0862">Zinc</keyword>
<dbReference type="Gene3D" id="3.90.180.10">
    <property type="entry name" value="Medium-chain alcohol dehydrogenases, catalytic domain"/>
    <property type="match status" value="1"/>
</dbReference>
<dbReference type="InterPro" id="IPR013149">
    <property type="entry name" value="ADH-like_C"/>
</dbReference>
<evidence type="ECO:0000313" key="8">
    <source>
        <dbReference type="EMBL" id="AWO82914.1"/>
    </source>
</evidence>
<keyword evidence="5" id="KW-0560">Oxidoreductase</keyword>
<dbReference type="Proteomes" id="UP000247118">
    <property type="component" value="Chromosome"/>
</dbReference>
<evidence type="ECO:0000256" key="4">
    <source>
        <dbReference type="ARBA" id="ARBA00022833"/>
    </source>
</evidence>
<dbReference type="PROSITE" id="PS00059">
    <property type="entry name" value="ADH_ZINC"/>
    <property type="match status" value="1"/>
</dbReference>
<gene>
    <name evidence="8" type="ORF">DLJ61_04580</name>
</gene>
<dbReference type="PANTHER" id="PTHR43350">
    <property type="entry name" value="NAD-DEPENDENT ALCOHOL DEHYDROGENASE"/>
    <property type="match status" value="1"/>
</dbReference>
<sequence length="323" mass="33204">MKAHQFESAASGLRLLDLPDPTAGEGQVLIRVEAAGMCQSDVHIINGHGDAWLRQRPIVLGHEVAGTVMQLGPGVSEVAVGDRVAVALISHPASEADFADGIGLGFDGGYAEFAAVPVRNLVPVPDGVPFTHAAVATDSIATAYHAVATEAAISEGSVVAVIGLGGLGLNAVRIASLLGATVHGIDIDPGTFAAAAEQGAYRCHAGIDDIEGEIDIVLDFAGVGTSTADAISAVRQGGRIVLVGLGVQEATLPTGLLITKNIQLRGSLGASVEELQAVLGLLADGTLEPVVEEVDFRDLESALRRLERGDVRGRLVTRPNAYR</sequence>
<dbReference type="GO" id="GO:0016491">
    <property type="term" value="F:oxidoreductase activity"/>
    <property type="evidence" value="ECO:0007669"/>
    <property type="project" value="UniProtKB-KW"/>
</dbReference>
<dbReference type="Pfam" id="PF00107">
    <property type="entry name" value="ADH_zinc_N"/>
    <property type="match status" value="1"/>
</dbReference>
<dbReference type="Pfam" id="PF08240">
    <property type="entry name" value="ADH_N"/>
    <property type="match status" value="1"/>
</dbReference>
<dbReference type="KEGG" id="gta:BCM27_04540"/>
<dbReference type="RefSeq" id="WP_004023262.1">
    <property type="nucleotide sequence ID" value="NZ_CABEIC010000002.1"/>
</dbReference>
<dbReference type="SMART" id="SM00829">
    <property type="entry name" value="PKS_ER"/>
    <property type="match status" value="1"/>
</dbReference>
<evidence type="ECO:0000259" key="7">
    <source>
        <dbReference type="SMART" id="SM00829"/>
    </source>
</evidence>
<dbReference type="SUPFAM" id="SSF50129">
    <property type="entry name" value="GroES-like"/>
    <property type="match status" value="1"/>
</dbReference>
<evidence type="ECO:0000256" key="3">
    <source>
        <dbReference type="ARBA" id="ARBA00022723"/>
    </source>
</evidence>
<dbReference type="InterPro" id="IPR013154">
    <property type="entry name" value="ADH-like_N"/>
</dbReference>
<protein>
    <submittedName>
        <fullName evidence="8">Zn-dependent alcohol dehydrogenase</fullName>
    </submittedName>
</protein>
<evidence type="ECO:0000256" key="6">
    <source>
        <dbReference type="RuleBase" id="RU361277"/>
    </source>
</evidence>
<evidence type="ECO:0000256" key="2">
    <source>
        <dbReference type="ARBA" id="ARBA00008072"/>
    </source>
</evidence>
<evidence type="ECO:0000313" key="9">
    <source>
        <dbReference type="Proteomes" id="UP000247118"/>
    </source>
</evidence>
<accession>A0AAD0NYF5</accession>
<dbReference type="AlphaFoldDB" id="A0AAD0NYF5"/>
<name>A0AAD0NYF5_9ACTN</name>
<dbReference type="SUPFAM" id="SSF51735">
    <property type="entry name" value="NAD(P)-binding Rossmann-fold domains"/>
    <property type="match status" value="1"/>
</dbReference>
<dbReference type="InterPro" id="IPR036291">
    <property type="entry name" value="NAD(P)-bd_dom_sf"/>
</dbReference>
<organism evidence="8 9">
    <name type="scientific">Gordonia terrae</name>
    <dbReference type="NCBI Taxonomy" id="2055"/>
    <lineage>
        <taxon>Bacteria</taxon>
        <taxon>Bacillati</taxon>
        <taxon>Actinomycetota</taxon>
        <taxon>Actinomycetes</taxon>
        <taxon>Mycobacteriales</taxon>
        <taxon>Gordoniaceae</taxon>
        <taxon>Gordonia</taxon>
    </lineage>
</organism>
<feature type="domain" description="Enoyl reductase (ER)" evidence="7">
    <location>
        <begin position="8"/>
        <end position="317"/>
    </location>
</feature>
<evidence type="ECO:0000256" key="5">
    <source>
        <dbReference type="ARBA" id="ARBA00023002"/>
    </source>
</evidence>
<comment type="cofactor">
    <cofactor evidence="1 6">
        <name>Zn(2+)</name>
        <dbReference type="ChEBI" id="CHEBI:29105"/>
    </cofactor>
</comment>
<dbReference type="GO" id="GO:0008270">
    <property type="term" value="F:zinc ion binding"/>
    <property type="evidence" value="ECO:0007669"/>
    <property type="project" value="InterPro"/>
</dbReference>
<evidence type="ECO:0000256" key="1">
    <source>
        <dbReference type="ARBA" id="ARBA00001947"/>
    </source>
</evidence>
<proteinExistence type="inferred from homology"/>
<reference evidence="8 9" key="1">
    <citation type="submission" date="2018-05" db="EMBL/GenBank/DDBJ databases">
        <title>Complete genome sequence of Gordonia terrae NRRL B-16283.</title>
        <authorList>
            <person name="Garlena R.A."/>
            <person name="Russell D.A."/>
            <person name="Hatfull G.F."/>
        </authorList>
    </citation>
    <scope>NUCLEOTIDE SEQUENCE [LARGE SCALE GENOMIC DNA]</scope>
    <source>
        <strain evidence="8 9">NRRL B-16283</strain>
    </source>
</reference>
<dbReference type="InterPro" id="IPR002328">
    <property type="entry name" value="ADH_Zn_CS"/>
</dbReference>
<dbReference type="CDD" id="cd08254">
    <property type="entry name" value="hydroxyacyl_CoA_DH"/>
    <property type="match status" value="1"/>
</dbReference>
<dbReference type="InterPro" id="IPR011032">
    <property type="entry name" value="GroES-like_sf"/>
</dbReference>
<dbReference type="EMBL" id="CP029604">
    <property type="protein sequence ID" value="AWO82914.1"/>
    <property type="molecule type" value="Genomic_DNA"/>
</dbReference>
<dbReference type="InterPro" id="IPR020843">
    <property type="entry name" value="ER"/>
</dbReference>